<dbReference type="Pfam" id="PF07690">
    <property type="entry name" value="MFS_1"/>
    <property type="match status" value="1"/>
</dbReference>
<reference evidence="10 11" key="1">
    <citation type="submission" date="2019-10" db="EMBL/GenBank/DDBJ databases">
        <title>Nocardia macrotermitis sp. nov. and Nocardia aurantia sp. nov., isolated from the gut of fungus growing-termite Macrotermes natalensis.</title>
        <authorList>
            <person name="Benndorf R."/>
            <person name="Schwitalla J."/>
            <person name="Martin K."/>
            <person name="De Beer W."/>
            <person name="Kaster A.-K."/>
            <person name="Vollmers J."/>
            <person name="Poulsen M."/>
            <person name="Beemelmanns C."/>
        </authorList>
    </citation>
    <scope>NUCLEOTIDE SEQUENCE [LARGE SCALE GENOMIC DNA]</scope>
    <source>
        <strain evidence="10 11">RB56</strain>
    </source>
</reference>
<dbReference type="InterPro" id="IPR001958">
    <property type="entry name" value="Tet-R_TetA/multi-R_MdtG-like"/>
</dbReference>
<keyword evidence="11" id="KW-1185">Reference proteome</keyword>
<dbReference type="Proteomes" id="UP000431401">
    <property type="component" value="Unassembled WGS sequence"/>
</dbReference>
<keyword evidence="3" id="KW-0813">Transport</keyword>
<organism evidence="10 11">
    <name type="scientific">Nocardia aurantia</name>
    <dbReference type="NCBI Taxonomy" id="2585199"/>
    <lineage>
        <taxon>Bacteria</taxon>
        <taxon>Bacillati</taxon>
        <taxon>Actinomycetota</taxon>
        <taxon>Actinomycetes</taxon>
        <taxon>Mycobacteriales</taxon>
        <taxon>Nocardiaceae</taxon>
        <taxon>Nocardia</taxon>
    </lineage>
</organism>
<dbReference type="RefSeq" id="WP_319942548.1">
    <property type="nucleotide sequence ID" value="NZ_WEGI01000002.1"/>
</dbReference>
<evidence type="ECO:0000256" key="3">
    <source>
        <dbReference type="ARBA" id="ARBA00022448"/>
    </source>
</evidence>
<feature type="domain" description="Major facilitator superfamily (MFS) profile" evidence="9">
    <location>
        <begin position="18"/>
        <end position="467"/>
    </location>
</feature>
<feature type="transmembrane region" description="Helical" evidence="8">
    <location>
        <begin position="18"/>
        <end position="40"/>
    </location>
</feature>
<dbReference type="GO" id="GO:0022857">
    <property type="term" value="F:transmembrane transporter activity"/>
    <property type="evidence" value="ECO:0007669"/>
    <property type="project" value="InterPro"/>
</dbReference>
<feature type="transmembrane region" description="Helical" evidence="8">
    <location>
        <begin position="443"/>
        <end position="462"/>
    </location>
</feature>
<evidence type="ECO:0000259" key="9">
    <source>
        <dbReference type="PROSITE" id="PS50850"/>
    </source>
</evidence>
<feature type="transmembrane region" description="Helical" evidence="8">
    <location>
        <begin position="149"/>
        <end position="171"/>
    </location>
</feature>
<feature type="transmembrane region" description="Helical" evidence="8">
    <location>
        <begin position="117"/>
        <end position="137"/>
    </location>
</feature>
<gene>
    <name evidence="10" type="primary">efpA_1</name>
    <name evidence="10" type="ORF">NRB56_09220</name>
</gene>
<feature type="transmembrane region" description="Helical" evidence="8">
    <location>
        <begin position="84"/>
        <end position="111"/>
    </location>
</feature>
<dbReference type="Gene3D" id="1.20.1250.20">
    <property type="entry name" value="MFS general substrate transporter like domains"/>
    <property type="match status" value="1"/>
</dbReference>
<dbReference type="AlphaFoldDB" id="A0A7K0DHS6"/>
<evidence type="ECO:0000313" key="10">
    <source>
        <dbReference type="EMBL" id="MQY25366.1"/>
    </source>
</evidence>
<dbReference type="PANTHER" id="PTHR42718:SF46">
    <property type="entry name" value="BLR6921 PROTEIN"/>
    <property type="match status" value="1"/>
</dbReference>
<feature type="transmembrane region" description="Helical" evidence="8">
    <location>
        <begin position="236"/>
        <end position="253"/>
    </location>
</feature>
<feature type="transmembrane region" description="Helical" evidence="8">
    <location>
        <begin position="313"/>
        <end position="331"/>
    </location>
</feature>
<proteinExistence type="inferred from homology"/>
<feature type="transmembrane region" description="Helical" evidence="8">
    <location>
        <begin position="367"/>
        <end position="388"/>
    </location>
</feature>
<protein>
    <submittedName>
        <fullName evidence="10">Putative MFS-type transporter EfpA</fullName>
    </submittedName>
</protein>
<dbReference type="Gene3D" id="1.20.1720.10">
    <property type="entry name" value="Multidrug resistance protein D"/>
    <property type="match status" value="1"/>
</dbReference>
<feature type="transmembrane region" description="Helical" evidence="8">
    <location>
        <begin position="338"/>
        <end position="355"/>
    </location>
</feature>
<keyword evidence="6 8" id="KW-1133">Transmembrane helix</keyword>
<evidence type="ECO:0000256" key="4">
    <source>
        <dbReference type="ARBA" id="ARBA00022475"/>
    </source>
</evidence>
<dbReference type="PROSITE" id="PS50850">
    <property type="entry name" value="MFS"/>
    <property type="match status" value="1"/>
</dbReference>
<evidence type="ECO:0000313" key="11">
    <source>
        <dbReference type="Proteomes" id="UP000431401"/>
    </source>
</evidence>
<comment type="caution">
    <text evidence="10">The sequence shown here is derived from an EMBL/GenBank/DDBJ whole genome shotgun (WGS) entry which is preliminary data.</text>
</comment>
<dbReference type="SUPFAM" id="SSF103473">
    <property type="entry name" value="MFS general substrate transporter"/>
    <property type="match status" value="1"/>
</dbReference>
<comment type="similarity">
    <text evidence="2">Belongs to the major facilitator superfamily. TCR/Tet family.</text>
</comment>
<dbReference type="GO" id="GO:0005886">
    <property type="term" value="C:plasma membrane"/>
    <property type="evidence" value="ECO:0007669"/>
    <property type="project" value="UniProtKB-SubCell"/>
</dbReference>
<dbReference type="InterPro" id="IPR020846">
    <property type="entry name" value="MFS_dom"/>
</dbReference>
<dbReference type="InterPro" id="IPR005829">
    <property type="entry name" value="Sugar_transporter_CS"/>
</dbReference>
<keyword evidence="7 8" id="KW-0472">Membrane</keyword>
<dbReference type="PANTHER" id="PTHR42718">
    <property type="entry name" value="MAJOR FACILITATOR SUPERFAMILY MULTIDRUG TRANSPORTER MFSC"/>
    <property type="match status" value="1"/>
</dbReference>
<accession>A0A7K0DHS6</accession>
<name>A0A7K0DHS6_9NOCA</name>
<evidence type="ECO:0000256" key="6">
    <source>
        <dbReference type="ARBA" id="ARBA00022989"/>
    </source>
</evidence>
<feature type="transmembrane region" description="Helical" evidence="8">
    <location>
        <begin position="274"/>
        <end position="293"/>
    </location>
</feature>
<feature type="transmembrane region" description="Helical" evidence="8">
    <location>
        <begin position="400"/>
        <end position="423"/>
    </location>
</feature>
<dbReference type="PRINTS" id="PR01035">
    <property type="entry name" value="TCRTETA"/>
</dbReference>
<keyword evidence="5 8" id="KW-0812">Transmembrane</keyword>
<evidence type="ECO:0000256" key="2">
    <source>
        <dbReference type="ARBA" id="ARBA00007520"/>
    </source>
</evidence>
<dbReference type="InterPro" id="IPR036259">
    <property type="entry name" value="MFS_trans_sf"/>
</dbReference>
<sequence length="468" mass="46902">MVIESKANPLSRHGSGRLLALACAGQFMVILDASVVNVALPSIQWELGFSPGGLTWVVNGYLLAFAGLMLSAGRAVDLFGRRRMFVAGLMLFSASSLVGGLATGAAVLVAARVAQGAGAALLAPATLAVINTGFAAGADRARAFGAWSAAGGAGGMAGAIVGGVITGALSWRWVFPINVPIGAVLIAVAATALPGTPRERRGRLDPIGTITATAGLGALVFGVMRGGEHGWTSGQTLVPIGAGVVLLLGFLTAERYLATSPMMPLRLFGIRRTAAGNAMLLWFGAVPIAMWYFTSLLLQEVLGYDALRSGLGQTPAAVTFVIVARWAALLLTRCGARVPVTIGSGFLLAGFGLLARTHAGSGYLTAVLGPTLLVATGIGLVFPTLMAVATADTPEADAGIAGGLANTASQVGGAVALAALATVASTRTGASGTTAALASGYDLVFLVAAGVAAALAVAGTFLSRHPDR</sequence>
<feature type="transmembrane region" description="Helical" evidence="8">
    <location>
        <begin position="177"/>
        <end position="195"/>
    </location>
</feature>
<evidence type="ECO:0000256" key="1">
    <source>
        <dbReference type="ARBA" id="ARBA00004651"/>
    </source>
</evidence>
<evidence type="ECO:0000256" key="7">
    <source>
        <dbReference type="ARBA" id="ARBA00023136"/>
    </source>
</evidence>
<feature type="transmembrane region" description="Helical" evidence="8">
    <location>
        <begin position="207"/>
        <end position="224"/>
    </location>
</feature>
<dbReference type="InterPro" id="IPR011701">
    <property type="entry name" value="MFS"/>
</dbReference>
<evidence type="ECO:0000256" key="5">
    <source>
        <dbReference type="ARBA" id="ARBA00022692"/>
    </source>
</evidence>
<comment type="subcellular location">
    <subcellularLocation>
        <location evidence="1">Cell membrane</location>
        <topology evidence="1">Multi-pass membrane protein</topology>
    </subcellularLocation>
</comment>
<keyword evidence="4" id="KW-1003">Cell membrane</keyword>
<dbReference type="CDD" id="cd17321">
    <property type="entry name" value="MFS_MMR_MDR_like"/>
    <property type="match status" value="1"/>
</dbReference>
<feature type="transmembrane region" description="Helical" evidence="8">
    <location>
        <begin position="52"/>
        <end position="72"/>
    </location>
</feature>
<dbReference type="PROSITE" id="PS00216">
    <property type="entry name" value="SUGAR_TRANSPORT_1"/>
    <property type="match status" value="1"/>
</dbReference>
<dbReference type="EMBL" id="WEGI01000002">
    <property type="protein sequence ID" value="MQY25366.1"/>
    <property type="molecule type" value="Genomic_DNA"/>
</dbReference>
<evidence type="ECO:0000256" key="8">
    <source>
        <dbReference type="SAM" id="Phobius"/>
    </source>
</evidence>